<dbReference type="EMBL" id="DS986152">
    <property type="protein sequence ID" value="EDV18565.1"/>
    <property type="molecule type" value="Genomic_DNA"/>
</dbReference>
<dbReference type="RefSeq" id="XP_002118949.1">
    <property type="nucleotide sequence ID" value="XM_002118913.1"/>
</dbReference>
<feature type="non-terminal residue" evidence="2">
    <location>
        <position position="128"/>
    </location>
</feature>
<evidence type="ECO:0000313" key="3">
    <source>
        <dbReference type="Proteomes" id="UP000009022"/>
    </source>
</evidence>
<dbReference type="GeneID" id="6760163"/>
<accession>B3SFD0</accession>
<dbReference type="KEGG" id="tad:TRIADDRAFT_62928"/>
<reference evidence="2 3" key="1">
    <citation type="journal article" date="2008" name="Nature">
        <title>The Trichoplax genome and the nature of placozoans.</title>
        <authorList>
            <person name="Srivastava M."/>
            <person name="Begovic E."/>
            <person name="Chapman J."/>
            <person name="Putnam N.H."/>
            <person name="Hellsten U."/>
            <person name="Kawashima T."/>
            <person name="Kuo A."/>
            <person name="Mitros T."/>
            <person name="Salamov A."/>
            <person name="Carpenter M.L."/>
            <person name="Signorovitch A.Y."/>
            <person name="Moreno M.A."/>
            <person name="Kamm K."/>
            <person name="Grimwood J."/>
            <person name="Schmutz J."/>
            <person name="Shapiro H."/>
            <person name="Grigoriev I.V."/>
            <person name="Buss L.W."/>
            <person name="Schierwater B."/>
            <person name="Dellaporta S.L."/>
            <person name="Rokhsar D.S."/>
        </authorList>
    </citation>
    <scope>NUCLEOTIDE SEQUENCE [LARGE SCALE GENOMIC DNA]</scope>
    <source>
        <strain evidence="2 3">Grell-BS-1999</strain>
    </source>
</reference>
<feature type="transmembrane region" description="Helical" evidence="1">
    <location>
        <begin position="106"/>
        <end position="126"/>
    </location>
</feature>
<dbReference type="CTD" id="6760163"/>
<keyword evidence="3" id="KW-1185">Reference proteome</keyword>
<evidence type="ECO:0000256" key="1">
    <source>
        <dbReference type="SAM" id="Phobius"/>
    </source>
</evidence>
<name>B3SFD0_TRIAD</name>
<dbReference type="InParanoid" id="B3SFD0"/>
<keyword evidence="1" id="KW-0472">Membrane</keyword>
<keyword evidence="1" id="KW-0812">Transmembrane</keyword>
<feature type="transmembrane region" description="Helical" evidence="1">
    <location>
        <begin position="72"/>
        <end position="94"/>
    </location>
</feature>
<keyword evidence="1" id="KW-1133">Transmembrane helix</keyword>
<dbReference type="HOGENOM" id="CLU_151066_0_0_1"/>
<sequence>MSNKNISKCLSSRDFFVIANANEDYGISYSQFSSICPAILQQVLSKACKNDTKYVTTTPPPSSNNVPDPLQVWGFGVLFSTIICLGSVIGAAILPFMNGATYKRAMIFMIALAVSTLSGNAVLHLIPS</sequence>
<evidence type="ECO:0000313" key="2">
    <source>
        <dbReference type="EMBL" id="EDV18565.1"/>
    </source>
</evidence>
<dbReference type="PhylomeDB" id="B3SFD0"/>
<dbReference type="PANTHER" id="PTHR12191">
    <property type="entry name" value="SOLUTE CARRIER FAMILY 39"/>
    <property type="match status" value="1"/>
</dbReference>
<dbReference type="PANTHER" id="PTHR12191:SF37">
    <property type="entry name" value="ZINC TRANSPORTER FOI"/>
    <property type="match status" value="1"/>
</dbReference>
<proteinExistence type="predicted"/>
<dbReference type="OrthoDB" id="200954at2759"/>
<dbReference type="OMA" id="NANEDYG"/>
<dbReference type="InterPro" id="IPR050799">
    <property type="entry name" value="ZIP_Transporter"/>
</dbReference>
<dbReference type="eggNOG" id="KOG2693">
    <property type="taxonomic scope" value="Eukaryota"/>
</dbReference>
<protein>
    <submittedName>
        <fullName evidence="2">Uncharacterized protein</fullName>
    </submittedName>
</protein>
<gene>
    <name evidence="2" type="ORF">TRIADDRAFT_62928</name>
</gene>
<dbReference type="Proteomes" id="UP000009022">
    <property type="component" value="Unassembled WGS sequence"/>
</dbReference>
<dbReference type="AlphaFoldDB" id="B3SFD0"/>
<organism evidence="2 3">
    <name type="scientific">Trichoplax adhaerens</name>
    <name type="common">Trichoplax reptans</name>
    <dbReference type="NCBI Taxonomy" id="10228"/>
    <lineage>
        <taxon>Eukaryota</taxon>
        <taxon>Metazoa</taxon>
        <taxon>Placozoa</taxon>
        <taxon>Uniplacotomia</taxon>
        <taxon>Trichoplacea</taxon>
        <taxon>Trichoplacidae</taxon>
        <taxon>Trichoplax</taxon>
    </lineage>
</organism>